<accession>A0A1Y5ZY39</accession>
<proteinExistence type="predicted"/>
<dbReference type="AlphaFoldDB" id="A0A1Y5ZY39"/>
<gene>
    <name evidence="1" type="ORF">BACERE00191_03479</name>
</gene>
<protein>
    <submittedName>
        <fullName evidence="1">Uncharacterized protein</fullName>
    </submittedName>
</protein>
<reference evidence="2" key="1">
    <citation type="submission" date="2017-04" db="EMBL/GenBank/DDBJ databases">
        <authorList>
            <person name="Criscuolo A."/>
        </authorList>
    </citation>
    <scope>NUCLEOTIDE SEQUENCE [LARGE SCALE GENOMIC DNA]</scope>
</reference>
<dbReference type="EMBL" id="FWZB01000040">
    <property type="protein sequence ID" value="SME15867.1"/>
    <property type="molecule type" value="Genomic_DNA"/>
</dbReference>
<name>A0A1Y5ZY39_9BACI</name>
<dbReference type="Proteomes" id="UP000194499">
    <property type="component" value="Unassembled WGS sequence"/>
</dbReference>
<organism evidence="1 2">
    <name type="scientific">Bacillus pacificus</name>
    <dbReference type="NCBI Taxonomy" id="2026187"/>
    <lineage>
        <taxon>Bacteria</taxon>
        <taxon>Bacillati</taxon>
        <taxon>Bacillota</taxon>
        <taxon>Bacilli</taxon>
        <taxon>Bacillales</taxon>
        <taxon>Bacillaceae</taxon>
        <taxon>Bacillus</taxon>
        <taxon>Bacillus cereus group</taxon>
    </lineage>
</organism>
<evidence type="ECO:0000313" key="2">
    <source>
        <dbReference type="Proteomes" id="UP000194499"/>
    </source>
</evidence>
<sequence length="38" mass="4502">MMVAMLTYPFTKKKNINILLKILTKKQKTIFTIVILYV</sequence>
<evidence type="ECO:0000313" key="1">
    <source>
        <dbReference type="EMBL" id="SME15867.1"/>
    </source>
</evidence>